<evidence type="ECO:0000313" key="2">
    <source>
        <dbReference type="Proteomes" id="UP000247454"/>
    </source>
</evidence>
<gene>
    <name evidence="1" type="ORF">C7477_11766</name>
</gene>
<evidence type="ECO:0000313" key="1">
    <source>
        <dbReference type="EMBL" id="PYE87025.1"/>
    </source>
</evidence>
<organism evidence="1 2">
    <name type="scientific">Phyllobacterium leguminum</name>
    <dbReference type="NCBI Taxonomy" id="314237"/>
    <lineage>
        <taxon>Bacteria</taxon>
        <taxon>Pseudomonadati</taxon>
        <taxon>Pseudomonadota</taxon>
        <taxon>Alphaproteobacteria</taxon>
        <taxon>Hyphomicrobiales</taxon>
        <taxon>Phyllobacteriaceae</taxon>
        <taxon>Phyllobacterium</taxon>
    </lineage>
</organism>
<dbReference type="EMBL" id="QJTF01000017">
    <property type="protein sequence ID" value="PYE87025.1"/>
    <property type="molecule type" value="Genomic_DNA"/>
</dbReference>
<sequence length="88" mass="9557">MSALTPGAVPADITAAAIHQQARIFDHAPYTEPIVILIRTTRKISCSEQRASQDLLTHSKRDSEGLAITPRTLFRNAAVSGTSEKGWI</sequence>
<keyword evidence="2" id="KW-1185">Reference proteome</keyword>
<reference evidence="1 2" key="1">
    <citation type="submission" date="2018-06" db="EMBL/GenBank/DDBJ databases">
        <title>Genomic Encyclopedia of Type Strains, Phase III (KMG-III): the genomes of soil and plant-associated and newly described type strains.</title>
        <authorList>
            <person name="Whitman W."/>
        </authorList>
    </citation>
    <scope>NUCLEOTIDE SEQUENCE [LARGE SCALE GENOMIC DNA]</scope>
    <source>
        <strain evidence="1 2">ORS 1419</strain>
    </source>
</reference>
<accession>A0A318T068</accession>
<name>A0A318T068_9HYPH</name>
<dbReference type="RefSeq" id="WP_146226101.1">
    <property type="nucleotide sequence ID" value="NZ_QJTF01000017.1"/>
</dbReference>
<proteinExistence type="predicted"/>
<comment type="caution">
    <text evidence="1">The sequence shown here is derived from an EMBL/GenBank/DDBJ whole genome shotgun (WGS) entry which is preliminary data.</text>
</comment>
<dbReference type="AlphaFoldDB" id="A0A318T068"/>
<protein>
    <submittedName>
        <fullName evidence="1">Uncharacterized protein</fullName>
    </submittedName>
</protein>
<dbReference type="Proteomes" id="UP000247454">
    <property type="component" value="Unassembled WGS sequence"/>
</dbReference>